<dbReference type="AlphaFoldDB" id="A0A6P5ZVF8"/>
<proteinExistence type="predicted"/>
<dbReference type="OrthoDB" id="18193at2759"/>
<keyword evidence="1" id="KW-1185">Reference proteome</keyword>
<dbReference type="KEGG" id="dzi:111304134"/>
<sequence>MSKFANALLFWFSSTSTSNLSRDISVGNQRGLKSGGCRSSAQVKHIASCKNNLAGFHFASESRGQSATPLVLDKISSYAMKHFLGEAEALHSSLLLSLAAALIPPFDNLSSKLLAVLLENTKVEMQECMDRRICQVGILIGTFVEILNELILRFSIG</sequence>
<reference evidence="2" key="1">
    <citation type="submission" date="2025-08" db="UniProtKB">
        <authorList>
            <consortium name="RefSeq"/>
        </authorList>
    </citation>
    <scope>IDENTIFICATION</scope>
    <source>
        <tissue evidence="2">Fruit stalk</tissue>
    </source>
</reference>
<name>A0A6P5ZVF8_DURZI</name>
<dbReference type="GeneID" id="111304134"/>
<protein>
    <submittedName>
        <fullName evidence="2">Fatty-acid-binding protein 2-like</fullName>
    </submittedName>
</protein>
<dbReference type="RefSeq" id="XP_022756381.1">
    <property type="nucleotide sequence ID" value="XM_022900646.1"/>
</dbReference>
<evidence type="ECO:0000313" key="1">
    <source>
        <dbReference type="Proteomes" id="UP000515121"/>
    </source>
</evidence>
<accession>A0A6P5ZVF8</accession>
<gene>
    <name evidence="2" type="primary">LOC111304134</name>
</gene>
<organism evidence="1 2">
    <name type="scientific">Durio zibethinus</name>
    <name type="common">Durian</name>
    <dbReference type="NCBI Taxonomy" id="66656"/>
    <lineage>
        <taxon>Eukaryota</taxon>
        <taxon>Viridiplantae</taxon>
        <taxon>Streptophyta</taxon>
        <taxon>Embryophyta</taxon>
        <taxon>Tracheophyta</taxon>
        <taxon>Spermatophyta</taxon>
        <taxon>Magnoliopsida</taxon>
        <taxon>eudicotyledons</taxon>
        <taxon>Gunneridae</taxon>
        <taxon>Pentapetalae</taxon>
        <taxon>rosids</taxon>
        <taxon>malvids</taxon>
        <taxon>Malvales</taxon>
        <taxon>Malvaceae</taxon>
        <taxon>Helicteroideae</taxon>
        <taxon>Durio</taxon>
    </lineage>
</organism>
<evidence type="ECO:0000313" key="2">
    <source>
        <dbReference type="RefSeq" id="XP_022756381.1"/>
    </source>
</evidence>
<dbReference type="Proteomes" id="UP000515121">
    <property type="component" value="Unplaced"/>
</dbReference>